<dbReference type="Proteomes" id="UP000325440">
    <property type="component" value="Unassembled WGS sequence"/>
</dbReference>
<name>A0A5E4M6X7_9HEMI</name>
<keyword evidence="2" id="KW-1185">Reference proteome</keyword>
<dbReference type="EMBL" id="CABPRJ010000064">
    <property type="protein sequence ID" value="VVC27138.1"/>
    <property type="molecule type" value="Genomic_DNA"/>
</dbReference>
<organism evidence="1 2">
    <name type="scientific">Cinara cedri</name>
    <dbReference type="NCBI Taxonomy" id="506608"/>
    <lineage>
        <taxon>Eukaryota</taxon>
        <taxon>Metazoa</taxon>
        <taxon>Ecdysozoa</taxon>
        <taxon>Arthropoda</taxon>
        <taxon>Hexapoda</taxon>
        <taxon>Insecta</taxon>
        <taxon>Pterygota</taxon>
        <taxon>Neoptera</taxon>
        <taxon>Paraneoptera</taxon>
        <taxon>Hemiptera</taxon>
        <taxon>Sternorrhyncha</taxon>
        <taxon>Aphidomorpha</taxon>
        <taxon>Aphidoidea</taxon>
        <taxon>Aphididae</taxon>
        <taxon>Lachninae</taxon>
        <taxon>Cinara</taxon>
    </lineage>
</organism>
<sequence length="115" mass="14144">MVIFNTEYIPELRWIMVDEPHSKKVVDVIDKQIDITLKYKSRNNDKSDIRDLHQHRNNVINDFQSILHLIKLIEKMIKYNEIYYQRIENRRRQQNVELQVLTMFLQNIYNDLKNI</sequence>
<accession>A0A5E4M6X7</accession>
<protein>
    <submittedName>
        <fullName evidence="1">Uncharacterized protein</fullName>
    </submittedName>
</protein>
<evidence type="ECO:0000313" key="2">
    <source>
        <dbReference type="Proteomes" id="UP000325440"/>
    </source>
</evidence>
<evidence type="ECO:0000313" key="1">
    <source>
        <dbReference type="EMBL" id="VVC27138.1"/>
    </source>
</evidence>
<dbReference type="OrthoDB" id="6601568at2759"/>
<dbReference type="AlphaFoldDB" id="A0A5E4M6X7"/>
<reference evidence="1 2" key="1">
    <citation type="submission" date="2019-08" db="EMBL/GenBank/DDBJ databases">
        <authorList>
            <person name="Alioto T."/>
            <person name="Alioto T."/>
            <person name="Gomez Garrido J."/>
        </authorList>
    </citation>
    <scope>NUCLEOTIDE SEQUENCE [LARGE SCALE GENOMIC DNA]</scope>
</reference>
<gene>
    <name evidence="1" type="ORF">CINCED_3A019267</name>
</gene>
<proteinExistence type="predicted"/>